<evidence type="ECO:0000313" key="2">
    <source>
        <dbReference type="EMBL" id="MBG9389954.1"/>
    </source>
</evidence>
<feature type="compositionally biased region" description="Basic and acidic residues" evidence="1">
    <location>
        <begin position="300"/>
        <end position="310"/>
    </location>
</feature>
<evidence type="ECO:0000313" key="3">
    <source>
        <dbReference type="Proteomes" id="UP000651050"/>
    </source>
</evidence>
<dbReference type="Proteomes" id="UP000651050">
    <property type="component" value="Unassembled WGS sequence"/>
</dbReference>
<comment type="caution">
    <text evidence="2">The sequence shown here is derived from an EMBL/GenBank/DDBJ whole genome shotgun (WGS) entry which is preliminary data.</text>
</comment>
<dbReference type="EMBL" id="JADWYS010000001">
    <property type="protein sequence ID" value="MBG9389954.1"/>
    <property type="molecule type" value="Genomic_DNA"/>
</dbReference>
<proteinExistence type="predicted"/>
<reference evidence="2" key="1">
    <citation type="submission" date="2020-11" db="EMBL/GenBank/DDBJ databases">
        <title>Bacterial whole genome sequence for Caenimonas sp. DR4.4.</title>
        <authorList>
            <person name="Le V."/>
            <person name="Ko S.-R."/>
            <person name="Ahn C.-Y."/>
            <person name="Oh H.-M."/>
        </authorList>
    </citation>
    <scope>NUCLEOTIDE SEQUENCE</scope>
    <source>
        <strain evidence="2">DR4.4</strain>
    </source>
</reference>
<name>A0A931H784_9BURK</name>
<accession>A0A931H784</accession>
<dbReference type="AlphaFoldDB" id="A0A931H784"/>
<organism evidence="2 3">
    <name type="scientific">Caenimonas aquaedulcis</name>
    <dbReference type="NCBI Taxonomy" id="2793270"/>
    <lineage>
        <taxon>Bacteria</taxon>
        <taxon>Pseudomonadati</taxon>
        <taxon>Pseudomonadota</taxon>
        <taxon>Betaproteobacteria</taxon>
        <taxon>Burkholderiales</taxon>
        <taxon>Comamonadaceae</taxon>
        <taxon>Caenimonas</taxon>
    </lineage>
</organism>
<protein>
    <submittedName>
        <fullName evidence="2">Uncharacterized protein</fullName>
    </submittedName>
</protein>
<dbReference type="RefSeq" id="WP_196987722.1">
    <property type="nucleotide sequence ID" value="NZ_JADWYS010000001.1"/>
</dbReference>
<evidence type="ECO:0000256" key="1">
    <source>
        <dbReference type="SAM" id="MobiDB-lite"/>
    </source>
</evidence>
<sequence length="346" mass="38385">MSISDLDDVGVLPEQPILWLGMAGFSAEQRALLQSRLVLPDGHARWRVCSFGEADAWWINGAKATMADGGLRVAGGAPTERPLKLHLGEVDRPVAFALPLASAGVDARCTFDPASEASIQGALAQCESWLWLTRAEFVLGRRIVRREPEARRGVYHVNLAGKLLAVIDFQQGRAAILPRAHPVDLWEAQWDKRPVGAHDLPESFIPSSPAQLAWAYVRRTDHDLLPPRYRADTIHYRRAPGVPLRWLRDSQLMLLRELSVQPATLATLRQLTGLAMTQIEHDLTCLYYAGAITTRAGKSAARDSARRDSEPNLSEPGFESLLRADAHVQQASDLTAPARLERWRPR</sequence>
<gene>
    <name evidence="2" type="ORF">I5803_18125</name>
</gene>
<feature type="region of interest" description="Disordered" evidence="1">
    <location>
        <begin position="298"/>
        <end position="318"/>
    </location>
</feature>
<keyword evidence="3" id="KW-1185">Reference proteome</keyword>